<evidence type="ECO:0000313" key="10">
    <source>
        <dbReference type="Proteomes" id="UP000198629"/>
    </source>
</evidence>
<keyword evidence="4 7" id="KW-0812">Transmembrane</keyword>
<dbReference type="Proteomes" id="UP000198629">
    <property type="component" value="Unassembled WGS sequence"/>
</dbReference>
<evidence type="ECO:0000256" key="3">
    <source>
        <dbReference type="ARBA" id="ARBA00022679"/>
    </source>
</evidence>
<evidence type="ECO:0000256" key="1">
    <source>
        <dbReference type="ARBA" id="ARBA00004141"/>
    </source>
</evidence>
<dbReference type="NCBIfam" id="TIGR03023">
    <property type="entry name" value="WcaJ_sugtrans"/>
    <property type="match status" value="1"/>
</dbReference>
<feature type="transmembrane region" description="Helical" evidence="7">
    <location>
        <begin position="21"/>
        <end position="45"/>
    </location>
</feature>
<evidence type="ECO:0000256" key="6">
    <source>
        <dbReference type="ARBA" id="ARBA00023136"/>
    </source>
</evidence>
<protein>
    <submittedName>
        <fullName evidence="9">Putative colanic acid biosysnthesis UDP-glucose lipid carrier transferase</fullName>
    </submittedName>
</protein>
<reference evidence="10" key="1">
    <citation type="submission" date="2016-10" db="EMBL/GenBank/DDBJ databases">
        <authorList>
            <person name="Varghese N."/>
            <person name="Submissions S."/>
        </authorList>
    </citation>
    <scope>NUCLEOTIDE SEQUENCE [LARGE SCALE GENOMIC DNA]</scope>
    <source>
        <strain evidence="10">CBMB127</strain>
    </source>
</reference>
<dbReference type="SUPFAM" id="SSF51735">
    <property type="entry name" value="NAD(P)-binding Rossmann-fold domains"/>
    <property type="match status" value="1"/>
</dbReference>
<feature type="domain" description="Bacterial sugar transferase" evidence="8">
    <location>
        <begin position="277"/>
        <end position="459"/>
    </location>
</feature>
<proteinExistence type="inferred from homology"/>
<dbReference type="NCBIfam" id="TIGR03025">
    <property type="entry name" value="EPS_sugtrans"/>
    <property type="match status" value="1"/>
</dbReference>
<accession>A0A1G8Z2R8</accession>
<dbReference type="Gene3D" id="3.40.50.720">
    <property type="entry name" value="NAD(P)-binding Rossmann-like Domain"/>
    <property type="match status" value="1"/>
</dbReference>
<feature type="transmembrane region" description="Helical" evidence="7">
    <location>
        <begin position="111"/>
        <end position="129"/>
    </location>
</feature>
<evidence type="ECO:0000259" key="8">
    <source>
        <dbReference type="Pfam" id="PF02397"/>
    </source>
</evidence>
<keyword evidence="6 7" id="KW-0472">Membrane</keyword>
<dbReference type="Pfam" id="PF13727">
    <property type="entry name" value="CoA_binding_3"/>
    <property type="match status" value="1"/>
</dbReference>
<dbReference type="PANTHER" id="PTHR30576">
    <property type="entry name" value="COLANIC BIOSYNTHESIS UDP-GLUCOSE LIPID CARRIER TRANSFERASE"/>
    <property type="match status" value="1"/>
</dbReference>
<keyword evidence="10" id="KW-1185">Reference proteome</keyword>
<dbReference type="InterPro" id="IPR003362">
    <property type="entry name" value="Bact_transf"/>
</dbReference>
<sequence length="468" mass="52885">MTTTKPPIRTLAGLSFSANNSLYLLESLIEPLVMVFVLWGLSIYAENRISMSIFITSIVLFLITFPSGAKIRKGFFRMCRDVIAQWILIAASVLFFAYTTHYISLYSEQMILMWLIATPVAQIMALQLLKWTSPGLVQWQAPIQNALIIGLNEQGMMLADNLKEDYYQRTHVLGFFENRSTERLNLTPDYPILGDLNQLSSYLHSHTVHKLYIALPMSSHPRILKILDDLKDSTASIYFVPDMFVTDLIQGCVSNVNGIPVVSVCDTPFTGMDGFIKRTADILFSLAVLILISPLLLAIAIGIKLSSPGPIIFKQRRYGLDGQEIMVYKFRSMTVCEDGGKVTQATKNDQRITPLGAFLRKTSLDELPQFINVLQGRMSVVGPRPHAVAHNEEYRKLIKGYMVRHKVKPGITGWAQVNGFRGETDTLDKMEQRVRYDLEYLRNWSPRLDMLIVAKTVWLTAVGQDSAY</sequence>
<dbReference type="PANTHER" id="PTHR30576:SF21">
    <property type="entry name" value="UDP-GLUCOSE:UNDECAPRENYL-PHOSPHATE GLUCOSE-1-PHOSPHATE TRANSFERASE"/>
    <property type="match status" value="1"/>
</dbReference>
<feature type="transmembrane region" description="Helical" evidence="7">
    <location>
        <begin position="83"/>
        <end position="105"/>
    </location>
</feature>
<evidence type="ECO:0000256" key="5">
    <source>
        <dbReference type="ARBA" id="ARBA00022989"/>
    </source>
</evidence>
<evidence type="ECO:0000256" key="4">
    <source>
        <dbReference type="ARBA" id="ARBA00022692"/>
    </source>
</evidence>
<name>A0A1G8Z2R8_9PROT</name>
<dbReference type="STRING" id="492660.SAMN05192566_0036"/>
<dbReference type="GO" id="GO:0009242">
    <property type="term" value="P:colanic acid biosynthetic process"/>
    <property type="evidence" value="ECO:0007669"/>
    <property type="project" value="TreeGrafter"/>
</dbReference>
<dbReference type="GO" id="GO:0089702">
    <property type="term" value="F:undecaprenyl-phosphate glucose phosphotransferase activity"/>
    <property type="evidence" value="ECO:0007669"/>
    <property type="project" value="TreeGrafter"/>
</dbReference>
<keyword evidence="5 7" id="KW-1133">Transmembrane helix</keyword>
<evidence type="ECO:0000256" key="7">
    <source>
        <dbReference type="SAM" id="Phobius"/>
    </source>
</evidence>
<dbReference type="AlphaFoldDB" id="A0A1G8Z2R8"/>
<dbReference type="EMBL" id="FNFX01000001">
    <property type="protein sequence ID" value="SDK08914.1"/>
    <property type="molecule type" value="Genomic_DNA"/>
</dbReference>
<keyword evidence="3 9" id="KW-0808">Transferase</keyword>
<dbReference type="RefSeq" id="WP_176755172.1">
    <property type="nucleotide sequence ID" value="NZ_FNFX01000001.1"/>
</dbReference>
<feature type="transmembrane region" description="Helical" evidence="7">
    <location>
        <begin position="51"/>
        <end position="71"/>
    </location>
</feature>
<dbReference type="GO" id="GO:0016020">
    <property type="term" value="C:membrane"/>
    <property type="evidence" value="ECO:0007669"/>
    <property type="project" value="UniProtKB-SubCell"/>
</dbReference>
<dbReference type="InterPro" id="IPR036291">
    <property type="entry name" value="NAD(P)-bd_dom_sf"/>
</dbReference>
<feature type="transmembrane region" description="Helical" evidence="7">
    <location>
        <begin position="282"/>
        <end position="303"/>
    </location>
</feature>
<dbReference type="InterPro" id="IPR017473">
    <property type="entry name" value="Undecaprenyl-P_gluc_Ptfrase"/>
</dbReference>
<evidence type="ECO:0000313" key="9">
    <source>
        <dbReference type="EMBL" id="SDK08914.1"/>
    </source>
</evidence>
<organism evidence="9 10">
    <name type="scientific">Methylophilus rhizosphaerae</name>
    <dbReference type="NCBI Taxonomy" id="492660"/>
    <lineage>
        <taxon>Bacteria</taxon>
        <taxon>Pseudomonadati</taxon>
        <taxon>Pseudomonadota</taxon>
        <taxon>Betaproteobacteria</taxon>
        <taxon>Nitrosomonadales</taxon>
        <taxon>Methylophilaceae</taxon>
        <taxon>Methylophilus</taxon>
    </lineage>
</organism>
<gene>
    <name evidence="9" type="ORF">SAMN05192566_0036</name>
</gene>
<dbReference type="Pfam" id="PF02397">
    <property type="entry name" value="Bac_transf"/>
    <property type="match status" value="1"/>
</dbReference>
<dbReference type="InterPro" id="IPR017475">
    <property type="entry name" value="EPS_sugar_tfrase"/>
</dbReference>
<evidence type="ECO:0000256" key="2">
    <source>
        <dbReference type="ARBA" id="ARBA00006464"/>
    </source>
</evidence>
<comment type="similarity">
    <text evidence="2">Belongs to the bacterial sugar transferase family.</text>
</comment>
<comment type="subcellular location">
    <subcellularLocation>
        <location evidence="1">Membrane</location>
        <topology evidence="1">Multi-pass membrane protein</topology>
    </subcellularLocation>
</comment>